<dbReference type="PANTHER" id="PTHR43471:SF1">
    <property type="entry name" value="ABC TRANSPORTER PERMEASE PROTEIN NOSY-RELATED"/>
    <property type="match status" value="1"/>
</dbReference>
<evidence type="ECO:0000313" key="7">
    <source>
        <dbReference type="EMBL" id="MBB6634129.1"/>
    </source>
</evidence>
<dbReference type="GO" id="GO:0140359">
    <property type="term" value="F:ABC-type transporter activity"/>
    <property type="evidence" value="ECO:0007669"/>
    <property type="project" value="InterPro"/>
</dbReference>
<reference evidence="7 8" key="1">
    <citation type="submission" date="2020-08" db="EMBL/GenBank/DDBJ databases">
        <title>Cohnella phylogeny.</title>
        <authorList>
            <person name="Dunlap C."/>
        </authorList>
    </citation>
    <scope>NUCLEOTIDE SEQUENCE [LARGE SCALE GENOMIC DNA]</scope>
    <source>
        <strain evidence="7 8">DSM 25241</strain>
    </source>
</reference>
<proteinExistence type="predicted"/>
<protein>
    <submittedName>
        <fullName evidence="7">ABC transporter permease</fullName>
    </submittedName>
</protein>
<evidence type="ECO:0000256" key="3">
    <source>
        <dbReference type="ARBA" id="ARBA00022989"/>
    </source>
</evidence>
<gene>
    <name evidence="7" type="ORF">H7B67_08410</name>
</gene>
<evidence type="ECO:0000256" key="5">
    <source>
        <dbReference type="SAM" id="Phobius"/>
    </source>
</evidence>
<feature type="transmembrane region" description="Helical" evidence="5">
    <location>
        <begin position="92"/>
        <end position="116"/>
    </location>
</feature>
<evidence type="ECO:0000259" key="6">
    <source>
        <dbReference type="Pfam" id="PF12698"/>
    </source>
</evidence>
<keyword evidence="2 5" id="KW-0812">Transmembrane</keyword>
<name>A0A841ST27_9BACL</name>
<dbReference type="Pfam" id="PF12698">
    <property type="entry name" value="ABC2_membrane_3"/>
    <property type="match status" value="1"/>
</dbReference>
<feature type="transmembrane region" description="Helical" evidence="5">
    <location>
        <begin position="153"/>
        <end position="174"/>
    </location>
</feature>
<dbReference type="Proteomes" id="UP000535838">
    <property type="component" value="Unassembled WGS sequence"/>
</dbReference>
<dbReference type="GO" id="GO:0016020">
    <property type="term" value="C:membrane"/>
    <property type="evidence" value="ECO:0007669"/>
    <property type="project" value="UniProtKB-SubCell"/>
</dbReference>
<evidence type="ECO:0000256" key="1">
    <source>
        <dbReference type="ARBA" id="ARBA00004141"/>
    </source>
</evidence>
<sequence length="236" mass="26116">MSISLKRIQAIFIKDYKEFTRNYAISIMVLFPIVFALLYRGNESAEMGTYGFLYNFTFAMLTSFIQACLIAEEKERNTLRSMMMTPASTWDVLIGKSALVFVISSAVLAVVTYLLGSEPANIGAFLIANILSIILYSALGTICGLFSKTLLEASLSVFPVLILFTGAPFGLLLVDDVPLLKVLDYMPSSQFIELLDVMQTTSAIGEVAKPLLIMLAWTIVLTVVSVVMYQKRLKDE</sequence>
<feature type="transmembrane region" description="Helical" evidence="5">
    <location>
        <begin position="211"/>
        <end position="229"/>
    </location>
</feature>
<dbReference type="InterPro" id="IPR013525">
    <property type="entry name" value="ABC2_TM"/>
</dbReference>
<evidence type="ECO:0000256" key="4">
    <source>
        <dbReference type="ARBA" id="ARBA00023136"/>
    </source>
</evidence>
<keyword evidence="3 5" id="KW-1133">Transmembrane helix</keyword>
<feature type="transmembrane region" description="Helical" evidence="5">
    <location>
        <begin position="21"/>
        <end position="39"/>
    </location>
</feature>
<keyword evidence="4 5" id="KW-0472">Membrane</keyword>
<evidence type="ECO:0000313" key="8">
    <source>
        <dbReference type="Proteomes" id="UP000535838"/>
    </source>
</evidence>
<feature type="transmembrane region" description="Helical" evidence="5">
    <location>
        <begin position="122"/>
        <end position="146"/>
    </location>
</feature>
<accession>A0A841ST27</accession>
<comment type="subcellular location">
    <subcellularLocation>
        <location evidence="1">Membrane</location>
        <topology evidence="1">Multi-pass membrane protein</topology>
    </subcellularLocation>
</comment>
<feature type="transmembrane region" description="Helical" evidence="5">
    <location>
        <begin position="51"/>
        <end position="71"/>
    </location>
</feature>
<comment type="caution">
    <text evidence="7">The sequence shown here is derived from an EMBL/GenBank/DDBJ whole genome shotgun (WGS) entry which is preliminary data.</text>
</comment>
<evidence type="ECO:0000256" key="2">
    <source>
        <dbReference type="ARBA" id="ARBA00022692"/>
    </source>
</evidence>
<dbReference type="PANTHER" id="PTHR43471">
    <property type="entry name" value="ABC TRANSPORTER PERMEASE"/>
    <property type="match status" value="1"/>
</dbReference>
<dbReference type="EMBL" id="JACJVQ010000006">
    <property type="protein sequence ID" value="MBB6634129.1"/>
    <property type="molecule type" value="Genomic_DNA"/>
</dbReference>
<keyword evidence="8" id="KW-1185">Reference proteome</keyword>
<dbReference type="AlphaFoldDB" id="A0A841ST27"/>
<organism evidence="7 8">
    <name type="scientific">Cohnella thailandensis</name>
    <dbReference type="NCBI Taxonomy" id="557557"/>
    <lineage>
        <taxon>Bacteria</taxon>
        <taxon>Bacillati</taxon>
        <taxon>Bacillota</taxon>
        <taxon>Bacilli</taxon>
        <taxon>Bacillales</taxon>
        <taxon>Paenibacillaceae</taxon>
        <taxon>Cohnella</taxon>
    </lineage>
</organism>
<dbReference type="RefSeq" id="WP_185119363.1">
    <property type="nucleotide sequence ID" value="NZ_JACJVQ010000006.1"/>
</dbReference>
<feature type="domain" description="ABC-2 type transporter transmembrane" evidence="6">
    <location>
        <begin position="39"/>
        <end position="226"/>
    </location>
</feature>